<evidence type="ECO:0000313" key="1">
    <source>
        <dbReference type="EMBL" id="MDF0706463.1"/>
    </source>
</evidence>
<comment type="caution">
    <text evidence="1">The sequence shown here is derived from an EMBL/GenBank/DDBJ whole genome shotgun (WGS) entry which is preliminary data.</text>
</comment>
<sequence length="236" mass="26276">MKNRKVILLIVLAIGFVSHWLMSFSTLPANACQYASTNLEYIKSKIQQAVTAKDLNMAKYHAYKALNGIEKTKGNFLDCGCEGAIESLETTLDHLKTATRADGLRQSKTALHKALENTIIGMNVLEEFEHQTSSSYGSNVLVMNTKDVLDFQSGTLLTQGAAVKKQVHQCLLSFESSLDKVVSDVDCKDANRFISNIYEEARLTLLNSNLSQHKKEYHQRVKTLAEEALEKLGDCN</sequence>
<protein>
    <submittedName>
        <fullName evidence="1">Uncharacterized protein</fullName>
    </submittedName>
</protein>
<dbReference type="Proteomes" id="UP001217083">
    <property type="component" value="Unassembled WGS sequence"/>
</dbReference>
<evidence type="ECO:0000313" key="2">
    <source>
        <dbReference type="Proteomes" id="UP001217083"/>
    </source>
</evidence>
<keyword evidence="2" id="KW-1185">Reference proteome</keyword>
<dbReference type="RefSeq" id="WP_275648504.1">
    <property type="nucleotide sequence ID" value="NZ_JARFVA010000001.1"/>
</dbReference>
<name>A0ABT5XKP4_9FLAO</name>
<dbReference type="EMBL" id="JARFVA010000001">
    <property type="protein sequence ID" value="MDF0706463.1"/>
    <property type="molecule type" value="Genomic_DNA"/>
</dbReference>
<reference evidence="1 2" key="1">
    <citation type="submission" date="2023-03" db="EMBL/GenBank/DDBJ databases">
        <title>Muricauda XX sp. nov. and Muricauda XXX sp. nov., two novel species isolated from Okinawa Trough.</title>
        <authorList>
            <person name="Cao W."/>
            <person name="Deng X."/>
        </authorList>
    </citation>
    <scope>NUCLEOTIDE SEQUENCE [LARGE SCALE GENOMIC DNA]</scope>
    <source>
        <strain evidence="1 2">81s02</strain>
    </source>
</reference>
<accession>A0ABT5XKP4</accession>
<organism evidence="1 2">
    <name type="scientific">Flagellimonas okinawensis</name>
    <dbReference type="NCBI Taxonomy" id="3031324"/>
    <lineage>
        <taxon>Bacteria</taxon>
        <taxon>Pseudomonadati</taxon>
        <taxon>Bacteroidota</taxon>
        <taxon>Flavobacteriia</taxon>
        <taxon>Flavobacteriales</taxon>
        <taxon>Flavobacteriaceae</taxon>
        <taxon>Flagellimonas</taxon>
    </lineage>
</organism>
<gene>
    <name evidence="1" type="ORF">PY091_04480</name>
</gene>
<proteinExistence type="predicted"/>